<keyword evidence="3" id="KW-1185">Reference proteome</keyword>
<evidence type="ECO:0000259" key="1">
    <source>
        <dbReference type="SMART" id="SM00939"/>
    </source>
</evidence>
<organism evidence="2 3">
    <name type="scientific">Penicillium argentinense</name>
    <dbReference type="NCBI Taxonomy" id="1131581"/>
    <lineage>
        <taxon>Eukaryota</taxon>
        <taxon>Fungi</taxon>
        <taxon>Dikarya</taxon>
        <taxon>Ascomycota</taxon>
        <taxon>Pezizomycotina</taxon>
        <taxon>Eurotiomycetes</taxon>
        <taxon>Eurotiomycetidae</taxon>
        <taxon>Eurotiales</taxon>
        <taxon>Aspergillaceae</taxon>
        <taxon>Penicillium</taxon>
    </lineage>
</organism>
<sequence length="263" mass="30495">MYLTTSYSTDLHCEGLFWTFEEAKTPRKWLRVHVLQEWHELYRTEAVDDLQRFYDFYANEILDGWEEQTPRVRLTLLGYECSQTLTAEEHPEEQWPPASQWAGLRDLLYFDKKTEICGRPFVKLYMSCDESDDMDVVVQIGNVTSSGGFFESLNWSTMPEPAQSPECQCCEASGTRTSFRFILTEDDSRLLLERLPLYIPIWPVDAVFEAGEGLMLRVSGHDMALPEVEMLRLTEPVDENRGNLSVYTGGEYRSYLSLPIIRP</sequence>
<dbReference type="EMBL" id="JAPQKI010000004">
    <property type="protein sequence ID" value="KAJ5103050.1"/>
    <property type="molecule type" value="Genomic_DNA"/>
</dbReference>
<dbReference type="GO" id="GO:0072330">
    <property type="term" value="P:monocarboxylic acid biosynthetic process"/>
    <property type="evidence" value="ECO:0007669"/>
    <property type="project" value="UniProtKB-ARBA"/>
</dbReference>
<dbReference type="GeneID" id="81355052"/>
<dbReference type="RefSeq" id="XP_056476430.1">
    <property type="nucleotide sequence ID" value="XM_056616073.1"/>
</dbReference>
<dbReference type="Gene3D" id="2.60.120.260">
    <property type="entry name" value="Galactose-binding domain-like"/>
    <property type="match status" value="1"/>
</dbReference>
<dbReference type="InterPro" id="IPR013736">
    <property type="entry name" value="Xaa-Pro_dipept_C"/>
</dbReference>
<dbReference type="AlphaFoldDB" id="A0A9W9KE10"/>
<dbReference type="OrthoDB" id="2578740at2759"/>
<reference evidence="2" key="1">
    <citation type="submission" date="2022-11" db="EMBL/GenBank/DDBJ databases">
        <authorList>
            <person name="Petersen C."/>
        </authorList>
    </citation>
    <scope>NUCLEOTIDE SEQUENCE</scope>
    <source>
        <strain evidence="2">IBT 30761</strain>
    </source>
</reference>
<accession>A0A9W9KE10</accession>
<reference evidence="2" key="2">
    <citation type="journal article" date="2023" name="IMA Fungus">
        <title>Comparative genomic study of the Penicillium genus elucidates a diverse pangenome and 15 lateral gene transfer events.</title>
        <authorList>
            <person name="Petersen C."/>
            <person name="Sorensen T."/>
            <person name="Nielsen M.R."/>
            <person name="Sondergaard T.E."/>
            <person name="Sorensen J.L."/>
            <person name="Fitzpatrick D.A."/>
            <person name="Frisvad J.C."/>
            <person name="Nielsen K.L."/>
        </authorList>
    </citation>
    <scope>NUCLEOTIDE SEQUENCE</scope>
    <source>
        <strain evidence="2">IBT 30761</strain>
    </source>
</reference>
<dbReference type="GO" id="GO:0017000">
    <property type="term" value="P:antibiotic biosynthetic process"/>
    <property type="evidence" value="ECO:0007669"/>
    <property type="project" value="UniProtKB-ARBA"/>
</dbReference>
<dbReference type="GO" id="GO:0008239">
    <property type="term" value="F:dipeptidyl-peptidase activity"/>
    <property type="evidence" value="ECO:0007669"/>
    <property type="project" value="InterPro"/>
</dbReference>
<evidence type="ECO:0000313" key="3">
    <source>
        <dbReference type="Proteomes" id="UP001149074"/>
    </source>
</evidence>
<dbReference type="SMART" id="SM00939">
    <property type="entry name" value="PepX_C"/>
    <property type="match status" value="1"/>
</dbReference>
<comment type="caution">
    <text evidence="2">The sequence shown here is derived from an EMBL/GenBank/DDBJ whole genome shotgun (WGS) entry which is preliminary data.</text>
</comment>
<dbReference type="Proteomes" id="UP001149074">
    <property type="component" value="Unassembled WGS sequence"/>
</dbReference>
<gene>
    <name evidence="2" type="ORF">N7532_003579</name>
</gene>
<dbReference type="InterPro" id="IPR029058">
    <property type="entry name" value="AB_hydrolase_fold"/>
</dbReference>
<feature type="domain" description="Xaa-Pro dipeptidyl-peptidase C-terminal" evidence="1">
    <location>
        <begin position="51"/>
        <end position="257"/>
    </location>
</feature>
<dbReference type="InterPro" id="IPR008979">
    <property type="entry name" value="Galactose-bd-like_sf"/>
</dbReference>
<dbReference type="Gene3D" id="3.40.50.1820">
    <property type="entry name" value="alpha/beta hydrolase"/>
    <property type="match status" value="1"/>
</dbReference>
<dbReference type="SUPFAM" id="SSF49785">
    <property type="entry name" value="Galactose-binding domain-like"/>
    <property type="match status" value="1"/>
</dbReference>
<evidence type="ECO:0000313" key="2">
    <source>
        <dbReference type="EMBL" id="KAJ5103050.1"/>
    </source>
</evidence>
<proteinExistence type="predicted"/>
<protein>
    <recommendedName>
        <fullName evidence="1">Xaa-Pro dipeptidyl-peptidase C-terminal domain-containing protein</fullName>
    </recommendedName>
</protein>
<name>A0A9W9KE10_9EURO</name>